<comment type="caution">
    <text evidence="1">The sequence shown here is derived from an EMBL/GenBank/DDBJ whole genome shotgun (WGS) entry which is preliminary data.</text>
</comment>
<dbReference type="EMBL" id="JASBWT010000002">
    <property type="protein sequence ID" value="KAJ9107328.1"/>
    <property type="molecule type" value="Genomic_DNA"/>
</dbReference>
<keyword evidence="2" id="KW-1185">Reference proteome</keyword>
<gene>
    <name evidence="1" type="ORF">QFC21_000778</name>
</gene>
<reference evidence="1" key="1">
    <citation type="submission" date="2023-04" db="EMBL/GenBank/DDBJ databases">
        <title>Draft Genome sequencing of Naganishia species isolated from polar environments using Oxford Nanopore Technology.</title>
        <authorList>
            <person name="Leo P."/>
            <person name="Venkateswaran K."/>
        </authorList>
    </citation>
    <scope>NUCLEOTIDE SEQUENCE</scope>
    <source>
        <strain evidence="1">MNA-CCFEE 5423</strain>
    </source>
</reference>
<organism evidence="1 2">
    <name type="scientific">Naganishia friedmannii</name>
    <dbReference type="NCBI Taxonomy" id="89922"/>
    <lineage>
        <taxon>Eukaryota</taxon>
        <taxon>Fungi</taxon>
        <taxon>Dikarya</taxon>
        <taxon>Basidiomycota</taxon>
        <taxon>Agaricomycotina</taxon>
        <taxon>Tremellomycetes</taxon>
        <taxon>Filobasidiales</taxon>
        <taxon>Filobasidiaceae</taxon>
        <taxon>Naganishia</taxon>
    </lineage>
</organism>
<evidence type="ECO:0000313" key="2">
    <source>
        <dbReference type="Proteomes" id="UP001227268"/>
    </source>
</evidence>
<accession>A0ACC2W7E0</accession>
<name>A0ACC2W7E0_9TREE</name>
<sequence length="741" mass="81499">MPTTTTGKSRYKPYLNLSDLGSKKSASNRLSQQTANTVVSHGRTLKGSSHSEKAGKRPRITDQEAVTSTASLALQSEPYANFGVNDSGVGIHWNDFPDVGVDERSFGRAGGEYRHGGDQRGPSGGLNRNDLADSREESARENDKEVPQRLRKALAGPSSASTTSGRDIAYQVHLSVAPDDGKREIGDQTSSVFHQYPVTDSADFRHDLFIRDERFDRIDNSSHFGEAIPQAEGDYSEPMTVRTFSPPFSGLSFVARPFATPGPHVDQHLYSTKTDIGNHSDFLPVAPETEHQEFGYGDSQIDFRARIRSWWAPDTPVKPFSKPFIQANTDLSLEDRYAGTRKTDFIVRPRTDLPAIAEEQEEADATFVAYTMRDQYSSNAPVIEENYAGDTTLGTYAVQDGYSASGPSLSTNTASEVRERKSAGPYHGYNEAGTTEIFERYDSDDDRRSLAMIIEPTSEERYSETSLDGFSYHMPEQPVFDSSGPSWTAGYSSQTISVGLEFDRYHTVPSNGEASRGPKSITPSDDGKVANVIAGQEIQGPRSNVALDVDALEAAAADANTRRDEGAMQSFRVSDNTTSAMNAENDELKVMSSTSTGKSVPGVSFDATIMTTGEKVNSYILELMNKHPQSETPLPCDKESQRQSAEKHKSESIASFSDLDDQADTEHFTDGTHHGQSPSTENSLEFDAHPQFEKGGPRAHPNRRELNDEVEKERKKMDFNSACAFADERGHPGFEVWVDEE</sequence>
<dbReference type="Proteomes" id="UP001227268">
    <property type="component" value="Unassembled WGS sequence"/>
</dbReference>
<evidence type="ECO:0000313" key="1">
    <source>
        <dbReference type="EMBL" id="KAJ9107328.1"/>
    </source>
</evidence>
<proteinExistence type="predicted"/>
<protein>
    <submittedName>
        <fullName evidence="1">Uncharacterized protein</fullName>
    </submittedName>
</protein>